<evidence type="ECO:0000313" key="3">
    <source>
        <dbReference type="Proteomes" id="UP000639010"/>
    </source>
</evidence>
<keyword evidence="3" id="KW-1185">Reference proteome</keyword>
<feature type="compositionally biased region" description="Basic and acidic residues" evidence="1">
    <location>
        <begin position="86"/>
        <end position="97"/>
    </location>
</feature>
<protein>
    <submittedName>
        <fullName evidence="2">Uncharacterized protein</fullName>
    </submittedName>
</protein>
<accession>A0ABR9H4J4</accession>
<dbReference type="RefSeq" id="WP_192623799.1">
    <property type="nucleotide sequence ID" value="NZ_JADBGG010000016.1"/>
</dbReference>
<reference evidence="2 3" key="1">
    <citation type="submission" date="2020-10" db="EMBL/GenBank/DDBJ databases">
        <title>Genomic Encyclopedia of Type Strains, Phase IV (KMG-IV): sequencing the most valuable type-strain genomes for metagenomic binning, comparative biology and taxonomic classification.</title>
        <authorList>
            <person name="Goeker M."/>
        </authorList>
    </citation>
    <scope>NUCLEOTIDE SEQUENCE [LARGE SCALE GENOMIC DNA]</scope>
    <source>
        <strain evidence="2 3">DSM 4194</strain>
    </source>
</reference>
<proteinExistence type="predicted"/>
<dbReference type="EMBL" id="JADBGG010000016">
    <property type="protein sequence ID" value="MBE1425622.1"/>
    <property type="molecule type" value="Genomic_DNA"/>
</dbReference>
<sequence length="264" mass="29830">MNWRIVPWNPKYKLSDTGRMMGPMGLCKPWIGSGLPRAAKYTLSGTGAITVQRAMLKVWDISLEPTREWIVAVCADVRADKEERRAAARRAEKERRQAGAPKPAPVAVPSVEEWRALPQDARYELSNHGRLRGPRGLRKPCIPGGKNPYSALYPVRLKNENRITALIIRVAMLQVWGVELVPTGELISRFRAEAEAEKKLKCRPKLRLVEPKKKDTAANRNVRHCADCGRALSPGYWRRCPECWTAVRKGLDTPLEEYGTASRR</sequence>
<evidence type="ECO:0000313" key="2">
    <source>
        <dbReference type="EMBL" id="MBE1425622.1"/>
    </source>
</evidence>
<organism evidence="2 3">
    <name type="scientific">Desulfomicrobium macestii</name>
    <dbReference type="NCBI Taxonomy" id="90731"/>
    <lineage>
        <taxon>Bacteria</taxon>
        <taxon>Pseudomonadati</taxon>
        <taxon>Thermodesulfobacteriota</taxon>
        <taxon>Desulfovibrionia</taxon>
        <taxon>Desulfovibrionales</taxon>
        <taxon>Desulfomicrobiaceae</taxon>
        <taxon>Desulfomicrobium</taxon>
    </lineage>
</organism>
<gene>
    <name evidence="2" type="ORF">H4684_002279</name>
</gene>
<comment type="caution">
    <text evidence="2">The sequence shown here is derived from an EMBL/GenBank/DDBJ whole genome shotgun (WGS) entry which is preliminary data.</text>
</comment>
<feature type="region of interest" description="Disordered" evidence="1">
    <location>
        <begin position="86"/>
        <end position="106"/>
    </location>
</feature>
<name>A0ABR9H4J4_9BACT</name>
<evidence type="ECO:0000256" key="1">
    <source>
        <dbReference type="SAM" id="MobiDB-lite"/>
    </source>
</evidence>
<dbReference type="Proteomes" id="UP000639010">
    <property type="component" value="Unassembled WGS sequence"/>
</dbReference>